<dbReference type="Pfam" id="PF01047">
    <property type="entry name" value="MarR"/>
    <property type="match status" value="1"/>
</dbReference>
<keyword evidence="3" id="KW-0804">Transcription</keyword>
<gene>
    <name evidence="5" type="ORF">GV789_21015</name>
    <name evidence="6" type="ORF">GV794_00880</name>
</gene>
<dbReference type="Proteomes" id="UP000468928">
    <property type="component" value="Unassembled WGS sequence"/>
</dbReference>
<dbReference type="Proteomes" id="UP000470876">
    <property type="component" value="Unassembled WGS sequence"/>
</dbReference>
<name>A0A6P1DDP0_9NOCA</name>
<dbReference type="EMBL" id="JAAGUX010000001">
    <property type="protein sequence ID" value="NEW54226.1"/>
    <property type="molecule type" value="Genomic_DNA"/>
</dbReference>
<reference evidence="7 8" key="1">
    <citation type="submission" date="2020-01" db="EMBL/GenBank/DDBJ databases">
        <title>Genetics and antimicrobial susceptibilities of Nocardia species isolated from the soil; a comparison with species isolated from humans.</title>
        <authorList>
            <person name="Carrasco G."/>
            <person name="Monzon S."/>
            <person name="Sansegundo M."/>
            <person name="Garcia E."/>
            <person name="Garrido N."/>
            <person name="Medina M.J."/>
            <person name="Villalon P."/>
            <person name="Ramirez-Arocha A.C."/>
            <person name="Jimenez P."/>
            <person name="Cuesta I."/>
            <person name="Valdezate S."/>
        </authorList>
    </citation>
    <scope>NUCLEOTIDE SEQUENCE [LARGE SCALE GENOMIC DNA]</scope>
    <source>
        <strain evidence="5 7">CNM20110639</strain>
        <strain evidence="6 8">CNM20110649</strain>
    </source>
</reference>
<dbReference type="InterPro" id="IPR039422">
    <property type="entry name" value="MarR/SlyA-like"/>
</dbReference>
<evidence type="ECO:0000313" key="6">
    <source>
        <dbReference type="EMBL" id="NEW54226.1"/>
    </source>
</evidence>
<accession>A0A6P1DDP0</accession>
<dbReference type="GO" id="GO:0003677">
    <property type="term" value="F:DNA binding"/>
    <property type="evidence" value="ECO:0007669"/>
    <property type="project" value="UniProtKB-KW"/>
</dbReference>
<dbReference type="SMART" id="SM00347">
    <property type="entry name" value="HTH_MARR"/>
    <property type="match status" value="1"/>
</dbReference>
<dbReference type="GO" id="GO:0003700">
    <property type="term" value="F:DNA-binding transcription factor activity"/>
    <property type="evidence" value="ECO:0007669"/>
    <property type="project" value="InterPro"/>
</dbReference>
<dbReference type="InterPro" id="IPR023187">
    <property type="entry name" value="Tscrpt_reg_MarR-type_CS"/>
</dbReference>
<keyword evidence="1" id="KW-0805">Transcription regulation</keyword>
<dbReference type="InterPro" id="IPR036388">
    <property type="entry name" value="WH-like_DNA-bd_sf"/>
</dbReference>
<dbReference type="RefSeq" id="WP_163822334.1">
    <property type="nucleotide sequence ID" value="NZ_JAAGUX010000001.1"/>
</dbReference>
<organism evidence="5 7">
    <name type="scientific">Nocardia cyriacigeorgica</name>
    <dbReference type="NCBI Taxonomy" id="135487"/>
    <lineage>
        <taxon>Bacteria</taxon>
        <taxon>Bacillati</taxon>
        <taxon>Actinomycetota</taxon>
        <taxon>Actinomycetes</taxon>
        <taxon>Mycobacteriales</taxon>
        <taxon>Nocardiaceae</taxon>
        <taxon>Nocardia</taxon>
    </lineage>
</organism>
<comment type="caution">
    <text evidence="5">The sequence shown here is derived from an EMBL/GenBank/DDBJ whole genome shotgun (WGS) entry which is preliminary data.</text>
</comment>
<dbReference type="PROSITE" id="PS01117">
    <property type="entry name" value="HTH_MARR_1"/>
    <property type="match status" value="1"/>
</dbReference>
<dbReference type="AlphaFoldDB" id="A0A6P1DDP0"/>
<dbReference type="PANTHER" id="PTHR33164:SF43">
    <property type="entry name" value="HTH-TYPE TRANSCRIPTIONAL REPRESSOR YETL"/>
    <property type="match status" value="1"/>
</dbReference>
<dbReference type="Gene3D" id="1.10.10.10">
    <property type="entry name" value="Winged helix-like DNA-binding domain superfamily/Winged helix DNA-binding domain"/>
    <property type="match status" value="1"/>
</dbReference>
<sequence>MAGDEMELALAIRELVRRVDVYRGERAAAIGGVAVTDIVALGHLFVDGPQSPTELSGRLRVTTASVTELVDRLEHRGWISRAPHPHDRRRILVSLTDTGRTLITEAYRDLGARLAPAFTGLSRTEQLAVMSFLRLAAQALNGSY</sequence>
<dbReference type="InterPro" id="IPR000835">
    <property type="entry name" value="HTH_MarR-typ"/>
</dbReference>
<keyword evidence="2" id="KW-0238">DNA-binding</keyword>
<evidence type="ECO:0000256" key="1">
    <source>
        <dbReference type="ARBA" id="ARBA00023015"/>
    </source>
</evidence>
<dbReference type="PRINTS" id="PR00598">
    <property type="entry name" value="HTHMARR"/>
</dbReference>
<dbReference type="PANTHER" id="PTHR33164">
    <property type="entry name" value="TRANSCRIPTIONAL REGULATOR, MARR FAMILY"/>
    <property type="match status" value="1"/>
</dbReference>
<feature type="domain" description="HTH marR-type" evidence="4">
    <location>
        <begin position="5"/>
        <end position="138"/>
    </location>
</feature>
<protein>
    <submittedName>
        <fullName evidence="5">MarR family transcriptional regulator</fullName>
    </submittedName>
</protein>
<evidence type="ECO:0000259" key="4">
    <source>
        <dbReference type="PROSITE" id="PS50995"/>
    </source>
</evidence>
<evidence type="ECO:0000313" key="8">
    <source>
        <dbReference type="Proteomes" id="UP000470876"/>
    </source>
</evidence>
<proteinExistence type="predicted"/>
<dbReference type="PROSITE" id="PS50995">
    <property type="entry name" value="HTH_MARR_2"/>
    <property type="match status" value="1"/>
</dbReference>
<evidence type="ECO:0000313" key="7">
    <source>
        <dbReference type="Proteomes" id="UP000468928"/>
    </source>
</evidence>
<dbReference type="InterPro" id="IPR036390">
    <property type="entry name" value="WH_DNA-bd_sf"/>
</dbReference>
<evidence type="ECO:0000256" key="2">
    <source>
        <dbReference type="ARBA" id="ARBA00023125"/>
    </source>
</evidence>
<evidence type="ECO:0000313" key="5">
    <source>
        <dbReference type="EMBL" id="NEW46910.1"/>
    </source>
</evidence>
<evidence type="ECO:0000256" key="3">
    <source>
        <dbReference type="ARBA" id="ARBA00023163"/>
    </source>
</evidence>
<dbReference type="SUPFAM" id="SSF46785">
    <property type="entry name" value="Winged helix' DNA-binding domain"/>
    <property type="match status" value="1"/>
</dbReference>
<dbReference type="GO" id="GO:0006950">
    <property type="term" value="P:response to stress"/>
    <property type="evidence" value="ECO:0007669"/>
    <property type="project" value="TreeGrafter"/>
</dbReference>
<keyword evidence="8" id="KW-1185">Reference proteome</keyword>
<dbReference type="EMBL" id="JAAGUZ010000064">
    <property type="protein sequence ID" value="NEW46910.1"/>
    <property type="molecule type" value="Genomic_DNA"/>
</dbReference>